<reference evidence="2" key="1">
    <citation type="submission" date="2010-02" db="EMBL/GenBank/DDBJ databases">
        <title>Sequencing and annotation of the Blastocystis hominis genome.</title>
        <authorList>
            <person name="Wincker P."/>
        </authorList>
    </citation>
    <scope>NUCLEOTIDE SEQUENCE</scope>
    <source>
        <strain evidence="2">Singapore isolate B</strain>
    </source>
</reference>
<dbReference type="InParanoid" id="D8M3L3"/>
<gene>
    <name evidence="2" type="ORF">GSBLH_T00002604001</name>
</gene>
<proteinExistence type="predicted"/>
<dbReference type="PROSITE" id="PS50003">
    <property type="entry name" value="PH_DOMAIN"/>
    <property type="match status" value="1"/>
</dbReference>
<sequence length="115" mass="13012">MNSSSSRVLMQGYVHATGPNIGFAVGYKRFYFVLTDDLSFYETKESFDSGCKPVGTLSLDVFNMSVTQDRGKYEFVVFAYPSSVECVVESNQMLQDWVNGFNTLSERRNLPNFSL</sequence>
<dbReference type="InterPro" id="IPR011993">
    <property type="entry name" value="PH-like_dom_sf"/>
</dbReference>
<dbReference type="EMBL" id="FN668650">
    <property type="protein sequence ID" value="CBK22486.2"/>
    <property type="molecule type" value="Genomic_DNA"/>
</dbReference>
<organism evidence="2">
    <name type="scientific">Blastocystis hominis</name>
    <dbReference type="NCBI Taxonomy" id="12968"/>
    <lineage>
        <taxon>Eukaryota</taxon>
        <taxon>Sar</taxon>
        <taxon>Stramenopiles</taxon>
        <taxon>Bigyra</taxon>
        <taxon>Opalozoa</taxon>
        <taxon>Opalinata</taxon>
        <taxon>Blastocystidae</taxon>
        <taxon>Blastocystis</taxon>
    </lineage>
</organism>
<feature type="domain" description="PH" evidence="1">
    <location>
        <begin position="7"/>
        <end position="106"/>
    </location>
</feature>
<dbReference type="Pfam" id="PF00169">
    <property type="entry name" value="PH"/>
    <property type="match status" value="1"/>
</dbReference>
<dbReference type="OrthoDB" id="430364at2759"/>
<evidence type="ECO:0000313" key="2">
    <source>
        <dbReference type="EMBL" id="CBK22486.2"/>
    </source>
</evidence>
<dbReference type="Proteomes" id="UP000008312">
    <property type="component" value="Unassembled WGS sequence"/>
</dbReference>
<accession>D8M3L3</accession>
<dbReference type="SUPFAM" id="SSF50729">
    <property type="entry name" value="PH domain-like"/>
    <property type="match status" value="1"/>
</dbReference>
<dbReference type="SMART" id="SM00233">
    <property type="entry name" value="PH"/>
    <property type="match status" value="1"/>
</dbReference>
<dbReference type="Gene3D" id="2.30.29.30">
    <property type="entry name" value="Pleckstrin-homology domain (PH domain)/Phosphotyrosine-binding domain (PTB)"/>
    <property type="match status" value="1"/>
</dbReference>
<evidence type="ECO:0000313" key="3">
    <source>
        <dbReference type="Proteomes" id="UP000008312"/>
    </source>
</evidence>
<dbReference type="AlphaFoldDB" id="D8M3L3"/>
<dbReference type="GeneID" id="24919759"/>
<dbReference type="CDD" id="cd00821">
    <property type="entry name" value="PH"/>
    <property type="match status" value="1"/>
</dbReference>
<dbReference type="InterPro" id="IPR001849">
    <property type="entry name" value="PH_domain"/>
</dbReference>
<dbReference type="RefSeq" id="XP_012896534.1">
    <property type="nucleotide sequence ID" value="XM_013041080.1"/>
</dbReference>
<keyword evidence="3" id="KW-1185">Reference proteome</keyword>
<evidence type="ECO:0000259" key="1">
    <source>
        <dbReference type="PROSITE" id="PS50003"/>
    </source>
</evidence>
<protein>
    <recommendedName>
        <fullName evidence="1">PH domain-containing protein</fullName>
    </recommendedName>
</protein>
<name>D8M3L3_BLAHO</name>